<dbReference type="AlphaFoldDB" id="A0A0D2CW03"/>
<dbReference type="STRING" id="5601.A0A0D2CW03"/>
<dbReference type="HOGENOM" id="CLU_040566_4_0_1"/>
<dbReference type="Gene3D" id="2.60.120.200">
    <property type="match status" value="1"/>
</dbReference>
<dbReference type="SUPFAM" id="SSF49899">
    <property type="entry name" value="Concanavalin A-like lectins/glucanases"/>
    <property type="match status" value="1"/>
</dbReference>
<gene>
    <name evidence="1" type="ORF">PV04_05227</name>
</gene>
<keyword evidence="2" id="KW-1185">Reference proteome</keyword>
<reference evidence="1 2" key="1">
    <citation type="submission" date="2015-01" db="EMBL/GenBank/DDBJ databases">
        <title>The Genome Sequence of Capronia semiimmersa CBS27337.</title>
        <authorList>
            <consortium name="The Broad Institute Genomics Platform"/>
            <person name="Cuomo C."/>
            <person name="de Hoog S."/>
            <person name="Gorbushina A."/>
            <person name="Stielow B."/>
            <person name="Teixiera M."/>
            <person name="Abouelleil A."/>
            <person name="Chapman S.B."/>
            <person name="Priest M."/>
            <person name="Young S.K."/>
            <person name="Wortman J."/>
            <person name="Nusbaum C."/>
            <person name="Birren B."/>
        </authorList>
    </citation>
    <scope>NUCLEOTIDE SEQUENCE [LARGE SCALE GENOMIC DNA]</scope>
    <source>
        <strain evidence="1 2">CBS 27337</strain>
    </source>
</reference>
<dbReference type="PANTHER" id="PTHR38121">
    <property type="entry name" value="GH16 DOMAIN-CONTAINING PROTEIN"/>
    <property type="match status" value="1"/>
</dbReference>
<evidence type="ECO:0000313" key="2">
    <source>
        <dbReference type="Proteomes" id="UP000054266"/>
    </source>
</evidence>
<proteinExistence type="predicted"/>
<accession>A0A0D2CW03</accession>
<dbReference type="CDD" id="cd00413">
    <property type="entry name" value="Glyco_hydrolase_16"/>
    <property type="match status" value="1"/>
</dbReference>
<organism evidence="1 2">
    <name type="scientific">Phialophora macrospora</name>
    <dbReference type="NCBI Taxonomy" id="1851006"/>
    <lineage>
        <taxon>Eukaryota</taxon>
        <taxon>Fungi</taxon>
        <taxon>Dikarya</taxon>
        <taxon>Ascomycota</taxon>
        <taxon>Pezizomycotina</taxon>
        <taxon>Eurotiomycetes</taxon>
        <taxon>Chaetothyriomycetidae</taxon>
        <taxon>Chaetothyriales</taxon>
        <taxon>Herpotrichiellaceae</taxon>
        <taxon>Phialophora</taxon>
    </lineage>
</organism>
<dbReference type="EMBL" id="KN846958">
    <property type="protein sequence ID" value="KIW69346.1"/>
    <property type="molecule type" value="Genomic_DNA"/>
</dbReference>
<dbReference type="InterPro" id="IPR013320">
    <property type="entry name" value="ConA-like_dom_sf"/>
</dbReference>
<name>A0A0D2CW03_9EURO</name>
<dbReference type="Proteomes" id="UP000054266">
    <property type="component" value="Unassembled WGS sequence"/>
</dbReference>
<dbReference type="PANTHER" id="PTHR38121:SF2">
    <property type="entry name" value="ACYLTRANSFERASE 3 DOMAIN-CONTAINING PROTEIN"/>
    <property type="match status" value="1"/>
</dbReference>
<sequence length="209" mass="23116">MKQRGLTQAEFDAYGTVSIAGIQSRRLDMLYGSYRTVFKLEGSDGGACAGFFWYHDDSSEIDIELVTVGTSFVNNTVSFTSHPSLSADGQPIPNATVLKSLSDSHFQPEVFREYRFDSHPDLGVQYFVDGRLVHVNRRNVPTDGMGGSLQFKLWADGNRWWSGRPSTTDVFLSIKSIVAYFNTSSPDLEWVEACEAAGGPSEETICFVA</sequence>
<protein>
    <submittedName>
        <fullName evidence="1">Uncharacterized protein</fullName>
    </submittedName>
</protein>
<evidence type="ECO:0000313" key="1">
    <source>
        <dbReference type="EMBL" id="KIW69346.1"/>
    </source>
</evidence>